<dbReference type="Proteomes" id="UP000002139">
    <property type="component" value="Chromosome"/>
</dbReference>
<dbReference type="HOGENOM" id="CLU_242926_0_0_7"/>
<dbReference type="EMBL" id="AM746676">
    <property type="protein sequence ID" value="CAN93269.1"/>
    <property type="molecule type" value="Genomic_DNA"/>
</dbReference>
<dbReference type="KEGG" id="scl:sce3110"/>
<dbReference type="InterPro" id="IPR001599">
    <property type="entry name" value="Macroglobln_a2"/>
</dbReference>
<evidence type="ECO:0000259" key="2">
    <source>
        <dbReference type="SMART" id="SM01360"/>
    </source>
</evidence>
<reference evidence="3 4" key="1">
    <citation type="journal article" date="2007" name="Nat. Biotechnol.">
        <title>Complete genome sequence of the myxobacterium Sorangium cellulosum.</title>
        <authorList>
            <person name="Schneiker S."/>
            <person name="Perlova O."/>
            <person name="Kaiser O."/>
            <person name="Gerth K."/>
            <person name="Alici A."/>
            <person name="Altmeyer M.O."/>
            <person name="Bartels D."/>
            <person name="Bekel T."/>
            <person name="Beyer S."/>
            <person name="Bode E."/>
            <person name="Bode H.B."/>
            <person name="Bolten C.J."/>
            <person name="Choudhuri J.V."/>
            <person name="Doss S."/>
            <person name="Elnakady Y.A."/>
            <person name="Frank B."/>
            <person name="Gaigalat L."/>
            <person name="Goesmann A."/>
            <person name="Groeger C."/>
            <person name="Gross F."/>
            <person name="Jelsbak L."/>
            <person name="Jelsbak L."/>
            <person name="Kalinowski J."/>
            <person name="Kegler C."/>
            <person name="Knauber T."/>
            <person name="Konietzny S."/>
            <person name="Kopp M."/>
            <person name="Krause L."/>
            <person name="Krug D."/>
            <person name="Linke B."/>
            <person name="Mahmud T."/>
            <person name="Martinez-Arias R."/>
            <person name="McHardy A.C."/>
            <person name="Merai M."/>
            <person name="Meyer F."/>
            <person name="Mormann S."/>
            <person name="Munoz-Dorado J."/>
            <person name="Perez J."/>
            <person name="Pradella S."/>
            <person name="Rachid S."/>
            <person name="Raddatz G."/>
            <person name="Rosenau F."/>
            <person name="Rueckert C."/>
            <person name="Sasse F."/>
            <person name="Scharfe M."/>
            <person name="Schuster S.C."/>
            <person name="Suen G."/>
            <person name="Treuner-Lange A."/>
            <person name="Velicer G.J."/>
            <person name="Vorholter F.-J."/>
            <person name="Weissman K.J."/>
            <person name="Welch R.D."/>
            <person name="Wenzel S.C."/>
            <person name="Whitworth D.E."/>
            <person name="Wilhelm S."/>
            <person name="Wittmann C."/>
            <person name="Bloecker H."/>
            <person name="Puehler A."/>
            <person name="Mueller R."/>
        </authorList>
    </citation>
    <scope>NUCLEOTIDE SEQUENCE [LARGE SCALE GENOMIC DNA]</scope>
    <source>
        <strain evidence="4">So ce56</strain>
    </source>
</reference>
<keyword evidence="4" id="KW-1185">Reference proteome</keyword>
<organism evidence="3 4">
    <name type="scientific">Sorangium cellulosum (strain So ce56)</name>
    <name type="common">Polyangium cellulosum (strain So ce56)</name>
    <dbReference type="NCBI Taxonomy" id="448385"/>
    <lineage>
        <taxon>Bacteria</taxon>
        <taxon>Pseudomonadati</taxon>
        <taxon>Myxococcota</taxon>
        <taxon>Polyangia</taxon>
        <taxon>Polyangiales</taxon>
        <taxon>Polyangiaceae</taxon>
        <taxon>Sorangium</taxon>
    </lineage>
</organism>
<evidence type="ECO:0000313" key="4">
    <source>
        <dbReference type="Proteomes" id="UP000002139"/>
    </source>
</evidence>
<feature type="region of interest" description="Disordered" evidence="1">
    <location>
        <begin position="1"/>
        <end position="31"/>
    </location>
</feature>
<dbReference type="Pfam" id="PF00207">
    <property type="entry name" value="A2M"/>
    <property type="match status" value="1"/>
</dbReference>
<dbReference type="GO" id="GO:0004866">
    <property type="term" value="F:endopeptidase inhibitor activity"/>
    <property type="evidence" value="ECO:0007669"/>
    <property type="project" value="InterPro"/>
</dbReference>
<feature type="domain" description="Alpha-2-macroglobulin" evidence="2">
    <location>
        <begin position="1006"/>
        <end position="1096"/>
    </location>
</feature>
<evidence type="ECO:0000313" key="3">
    <source>
        <dbReference type="EMBL" id="CAN93269.1"/>
    </source>
</evidence>
<protein>
    <recommendedName>
        <fullName evidence="2">Alpha-2-macroglobulin domain-containing protein</fullName>
    </recommendedName>
</protein>
<accession>A9GII1</accession>
<gene>
    <name evidence="3" type="ordered locus">sce3110</name>
</gene>
<dbReference type="STRING" id="448385.sce3110"/>
<name>A9GII1_SORC5</name>
<sequence>MRRSPSPAGAPATPRGAVQRRNLRPSAVSKGTMPRPFLPLAGLLLVASLGAAATSDAATDGRDAVARGLDLFLHAPDRGAPGATLPVQVLAFGFPTAITLRPLEAATVEATWDPEHLGKVSAVPPPVRVTTDAKGRAHLDVPIPEGPERELRLLLGVRAGDRQRTRTLIVHRLSPLQVDLHVPDTRVVPGSAMSAWITVQSQASGQPAPRVPVEVSLLEGGVARHTAVVTTDAAGVAMTRVPVPWIDEPGWRWILRARARSAAGASSNAAEISLSPREETPGAPQMLAEWSEQDLRAGDRASYVIRIRDGAGQPVAGLPVRTWTGPKGTSPPEDKATWEKLTTPARTDAAGEVRGAAVAPTTVVQGAGTTLRVVARATFEGHELEREATVSVESPTSEAALLPEAGAIVPGVAQRMLLRVRDARRKPVQGTFTVEGDGLQAAVTTDAYGEAEVTWDAPVELGAFRNVGPCAGGVAAAVRVRPSGELPALASRREPFALCVSVDRDATALLRPERLLARAGDALALHVIDAGGAGPRAGRRPQGGGAADGAGSSAADGVGWSVIVQAGNSARAASAWIAGGPEGGALGLPEGAAGVWTLSAAAPRPGAAARQAGGAVLVTPRVLPRLEARITGGRAAPRGAVDVDLALTDGGGRGLPGTVAAVVVDLHGGGSAGGLAALDTRARLCQGMVEPERCGAFLQGDPALDPLRRAELGARAREAIAPANDPAGSARAALDEAFGQVLRSLEGAVFEATGDPERLRDVRRRGPGGAYAWNPELMTLVTAAMDAPPETPGGEPLSLADLLAVDPQVTFDHVARRVTRLKLFRILAAARAFRRERLLDADEPALRDPNALLRRLVRDAQLEESLLLDPWGGTIQFTPTTAPPAPFLTVRRGFALHAPGPDGRIGTGDDVRDPFERVLRSGTPYARAVGEDRLVDAKFDMEVGDATVSAWESLLEEFTGTSLGEGIGLGGLGLSGVGSGSGGGFGSGHGRLGGSHRTSFGAPRGVFFWSPPQRTDKDGRLRMRVPLGDVETTFRLVFVGVPDGATPATTTLDVPTAQPLSARVEAGAAWVEGDEVDVEISVRNRSSRPLRANVELTARGVAALADPRRRAMAVDVPAGGAAPVRARVRALRAGRAELAVALKAQGTPGDTLVHAWDVRPAGEPTDLNIAQVVEGGATATLRIAADAQRYQPTGRPRLVVERGLAGALTAALEAMDPDRLSSAGAMADAVEVAALVRRWAAARGGDGAPLAARAEDIGRRAVGRLLAYKSSKKDLASWPPALRARAFAPASVAEELPAIDARCPPEPLQPAAALDALEVEPSPAGGAVNACWDAFVTRTLDEVIRSGDRVALARVLLALAERPHRAALAANVADRLRAWVALLPTGGITLPPGQAEDRSARAVVYAALLRAAGLGRSAAPPARLLGWVGVQRDVRGGYGAPASTRAVVRALLAHGGEGRGAARVTVTSGGVRRDVEVGPSGRLVVPLDAGATEASVEAAGPAVVARLERPALRRWSRPPAAAASPVQVEISWPKRPRAGTTGRLAVSLRHTLGRPVEVDVRIPLPPGVSLAAPLGGVRQVNGVLALRASLEASRLATLVEIPVRFALAGKVTAPEAQARVAQEELPRAVVPARPIIIE</sequence>
<proteinExistence type="predicted"/>
<dbReference type="SMART" id="SM01360">
    <property type="entry name" value="A2M"/>
    <property type="match status" value="1"/>
</dbReference>
<feature type="region of interest" description="Disordered" evidence="1">
    <location>
        <begin position="265"/>
        <end position="284"/>
    </location>
</feature>
<evidence type="ECO:0000256" key="1">
    <source>
        <dbReference type="SAM" id="MobiDB-lite"/>
    </source>
</evidence>
<feature type="region of interest" description="Disordered" evidence="1">
    <location>
        <begin position="316"/>
        <end position="336"/>
    </location>
</feature>